<dbReference type="Proteomes" id="UP000033428">
    <property type="component" value="Unassembled WGS sequence"/>
</dbReference>
<accession>A0A0F0CQU0</accession>
<dbReference type="EMBL" id="JYNY01000483">
    <property type="protein sequence ID" value="KJJ83790.1"/>
    <property type="molecule type" value="Genomic_DNA"/>
</dbReference>
<reference evidence="1 2" key="1">
    <citation type="submission" date="2015-02" db="EMBL/GenBank/DDBJ databases">
        <title>Single-cell genomics of uncultivated deep-branching MTB reveals a conserved set of magnetosome genes.</title>
        <authorList>
            <person name="Kolinko S."/>
            <person name="Richter M."/>
            <person name="Glockner F.O."/>
            <person name="Brachmann A."/>
            <person name="Schuler D."/>
        </authorList>
    </citation>
    <scope>NUCLEOTIDE SEQUENCE [LARGE SCALE GENOMIC DNA]</scope>
    <source>
        <strain evidence="1">SKK-01</strain>
    </source>
</reference>
<name>A0A0F0CQU0_9BACT</name>
<sequence length="51" mass="5769">MDPIISLAISFTEGQKKLWYSRHSFLSGLVQVANAKNTPREHRAVFHISVS</sequence>
<dbReference type="AlphaFoldDB" id="A0A0F0CQU0"/>
<organism evidence="1 2">
    <name type="scientific">Candidatus Omnitrophus magneticus</name>
    <dbReference type="NCBI Taxonomy" id="1609969"/>
    <lineage>
        <taxon>Bacteria</taxon>
        <taxon>Pseudomonadati</taxon>
        <taxon>Candidatus Omnitrophota</taxon>
        <taxon>Candidatus Omnitrophus</taxon>
    </lineage>
</organism>
<evidence type="ECO:0000313" key="2">
    <source>
        <dbReference type="Proteomes" id="UP000033428"/>
    </source>
</evidence>
<proteinExistence type="predicted"/>
<evidence type="ECO:0000313" key="1">
    <source>
        <dbReference type="EMBL" id="KJJ83790.1"/>
    </source>
</evidence>
<protein>
    <submittedName>
        <fullName evidence="1">Uncharacterized protein</fullName>
    </submittedName>
</protein>
<keyword evidence="2" id="KW-1185">Reference proteome</keyword>
<comment type="caution">
    <text evidence="1">The sequence shown here is derived from an EMBL/GenBank/DDBJ whole genome shotgun (WGS) entry which is preliminary data.</text>
</comment>
<gene>
    <name evidence="1" type="ORF">OMAG_002341</name>
</gene>